<keyword evidence="3" id="KW-1185">Reference proteome</keyword>
<evidence type="ECO:0000313" key="3">
    <source>
        <dbReference type="Proteomes" id="UP001299265"/>
    </source>
</evidence>
<name>A0AAP2W8I6_9FIRM</name>
<sequence>MKKKRMSSKAALFTVQGALIAAIYVVLTLAFAPVAFGPVQFRISEALVILPYFTPAAVPGVFVGCLLSNILGSGMMLDIVFGSLATLIGAVLSYLLRRHKFLVCIPPILSNVLIIPWVLRYAYGAPEMIPYLMLTVGIGEVLAIGGLGNILLLALEKYRGVIFRTNAA</sequence>
<reference evidence="2 3" key="1">
    <citation type="submission" date="2021-11" db="EMBL/GenBank/DDBJ databases">
        <title>Lacrimispora sp. nov. NSJ-141 isolated from human feces.</title>
        <authorList>
            <person name="Abdugheni R."/>
        </authorList>
    </citation>
    <scope>NUCLEOTIDE SEQUENCE [LARGE SCALE GENOMIC DNA]</scope>
    <source>
        <strain evidence="2 3">NSJ-141</strain>
    </source>
</reference>
<keyword evidence="1" id="KW-0472">Membrane</keyword>
<dbReference type="Proteomes" id="UP001299265">
    <property type="component" value="Unassembled WGS sequence"/>
</dbReference>
<keyword evidence="1" id="KW-1133">Transmembrane helix</keyword>
<dbReference type="InterPro" id="IPR010387">
    <property type="entry name" value="QueT"/>
</dbReference>
<evidence type="ECO:0000313" key="2">
    <source>
        <dbReference type="EMBL" id="MCD2492250.1"/>
    </source>
</evidence>
<dbReference type="PIRSF" id="PIRSF031501">
    <property type="entry name" value="QueT"/>
    <property type="match status" value="1"/>
</dbReference>
<feature type="transmembrane region" description="Helical" evidence="1">
    <location>
        <begin position="12"/>
        <end position="36"/>
    </location>
</feature>
<accession>A0AAP2W8I6</accession>
<dbReference type="Pfam" id="PF06177">
    <property type="entry name" value="QueT"/>
    <property type="match status" value="1"/>
</dbReference>
<feature type="transmembrane region" description="Helical" evidence="1">
    <location>
        <begin position="101"/>
        <end position="119"/>
    </location>
</feature>
<dbReference type="PANTHER" id="PTHR40044">
    <property type="entry name" value="INTEGRAL MEMBRANE PROTEIN-RELATED"/>
    <property type="match status" value="1"/>
</dbReference>
<keyword evidence="1" id="KW-0812">Transmembrane</keyword>
<proteinExistence type="predicted"/>
<gene>
    <name evidence="2" type="ORF">LQE92_06350</name>
</gene>
<dbReference type="EMBL" id="JAJNOR010000003">
    <property type="protein sequence ID" value="MCD2492250.1"/>
    <property type="molecule type" value="Genomic_DNA"/>
</dbReference>
<organism evidence="2 3">
    <name type="scientific">Lientehia hominis</name>
    <dbReference type="NCBI Taxonomy" id="2897778"/>
    <lineage>
        <taxon>Bacteria</taxon>
        <taxon>Bacillati</taxon>
        <taxon>Bacillota</taxon>
        <taxon>Clostridia</taxon>
        <taxon>Lachnospirales</taxon>
        <taxon>Lachnospiraceae</taxon>
        <taxon>Lientehia</taxon>
    </lineage>
</organism>
<feature type="transmembrane region" description="Helical" evidence="1">
    <location>
        <begin position="131"/>
        <end position="155"/>
    </location>
</feature>
<feature type="transmembrane region" description="Helical" evidence="1">
    <location>
        <begin position="56"/>
        <end position="89"/>
    </location>
</feature>
<protein>
    <submittedName>
        <fullName evidence="2">QueT transporter family protein</fullName>
    </submittedName>
</protein>
<dbReference type="RefSeq" id="WP_231062154.1">
    <property type="nucleotide sequence ID" value="NZ_JAJNOR010000003.1"/>
</dbReference>
<evidence type="ECO:0000256" key="1">
    <source>
        <dbReference type="SAM" id="Phobius"/>
    </source>
</evidence>
<dbReference type="AlphaFoldDB" id="A0AAP2W8I6"/>
<comment type="caution">
    <text evidence="2">The sequence shown here is derived from an EMBL/GenBank/DDBJ whole genome shotgun (WGS) entry which is preliminary data.</text>
</comment>
<dbReference type="PANTHER" id="PTHR40044:SF1">
    <property type="entry name" value="INTEGRAL MEMBRANE PROTEIN"/>
    <property type="match status" value="1"/>
</dbReference>